<feature type="domain" description="Aminoglycoside phosphotransferase" evidence="1">
    <location>
        <begin position="20"/>
        <end position="240"/>
    </location>
</feature>
<dbReference type="Gene3D" id="3.30.200.20">
    <property type="entry name" value="Phosphorylase Kinase, domain 1"/>
    <property type="match status" value="1"/>
</dbReference>
<gene>
    <name evidence="2" type="ORF">SAMN06295998_102436</name>
</gene>
<dbReference type="EMBL" id="FWYD01000002">
    <property type="protein sequence ID" value="SMC55944.1"/>
    <property type="molecule type" value="Genomic_DNA"/>
</dbReference>
<dbReference type="OrthoDB" id="9809275at2"/>
<protein>
    <recommendedName>
        <fullName evidence="1">Aminoglycoside phosphotransferase domain-containing protein</fullName>
    </recommendedName>
</protein>
<keyword evidence="3" id="KW-1185">Reference proteome</keyword>
<dbReference type="InterPro" id="IPR002575">
    <property type="entry name" value="Aminoglycoside_PTrfase"/>
</dbReference>
<accession>A0A1W2A5K0</accession>
<dbReference type="STRING" id="1387277.SAMN06295998_102436"/>
<name>A0A1W2A5K0_9RHOB</name>
<organism evidence="2 3">
    <name type="scientific">Primorskyibacter flagellatus</name>
    <dbReference type="NCBI Taxonomy" id="1387277"/>
    <lineage>
        <taxon>Bacteria</taxon>
        <taxon>Pseudomonadati</taxon>
        <taxon>Pseudomonadota</taxon>
        <taxon>Alphaproteobacteria</taxon>
        <taxon>Rhodobacterales</taxon>
        <taxon>Roseobacteraceae</taxon>
        <taxon>Primorskyibacter</taxon>
    </lineage>
</organism>
<dbReference type="Pfam" id="PF01636">
    <property type="entry name" value="APH"/>
    <property type="match status" value="1"/>
</dbReference>
<dbReference type="SUPFAM" id="SSF56112">
    <property type="entry name" value="Protein kinase-like (PK-like)"/>
    <property type="match status" value="1"/>
</dbReference>
<evidence type="ECO:0000259" key="1">
    <source>
        <dbReference type="Pfam" id="PF01636"/>
    </source>
</evidence>
<dbReference type="AlphaFoldDB" id="A0A1W2A5K0"/>
<evidence type="ECO:0000313" key="3">
    <source>
        <dbReference type="Proteomes" id="UP000192330"/>
    </source>
</evidence>
<dbReference type="Gene3D" id="3.90.1200.10">
    <property type="match status" value="1"/>
</dbReference>
<dbReference type="Proteomes" id="UP000192330">
    <property type="component" value="Unassembled WGS sequence"/>
</dbReference>
<reference evidence="2 3" key="1">
    <citation type="submission" date="2017-04" db="EMBL/GenBank/DDBJ databases">
        <authorList>
            <person name="Afonso C.L."/>
            <person name="Miller P.J."/>
            <person name="Scott M.A."/>
            <person name="Spackman E."/>
            <person name="Goraichik I."/>
            <person name="Dimitrov K.M."/>
            <person name="Suarez D.L."/>
            <person name="Swayne D.E."/>
        </authorList>
    </citation>
    <scope>NUCLEOTIDE SEQUENCE [LARGE SCALE GENOMIC DNA]</scope>
    <source>
        <strain evidence="2 3">CGMCC 1.12644</strain>
    </source>
</reference>
<sequence>MTSPDDFLSRSGWTDADRALLAGDASSRTYMRLTDGTRSAILMTDPAGDTQLFQTLSEYLVENGLSAPRILAADTDNGLLLLEDLGDALFARLAEENPSQESLLYRTAAEVLARVHRLSPPANLPRATPDMLAQATDLVFDWYAEHAGQPVAVDAKSAAINAMQDALQAHAGAPSVMILRDYHAENLLWLPDRTGSARAGLLDFQDAMLGHAPYDLMSLLQDARRDVPASVVADTTTYFLKLTGHDPDQFAAAAAVLGAQRNLRILGVFTRLCIGAGKPHYIDLIPRVWAHLQTNLAHPVLAELARQLAPLLPPPETAVLERLKSQCPTRKP</sequence>
<evidence type="ECO:0000313" key="2">
    <source>
        <dbReference type="EMBL" id="SMC55944.1"/>
    </source>
</evidence>
<dbReference type="InterPro" id="IPR011009">
    <property type="entry name" value="Kinase-like_dom_sf"/>
</dbReference>
<proteinExistence type="predicted"/>
<dbReference type="RefSeq" id="WP_084350916.1">
    <property type="nucleotide sequence ID" value="NZ_FWYD01000002.1"/>
</dbReference>